<dbReference type="RefSeq" id="WP_142504889.1">
    <property type="nucleotide sequence ID" value="NZ_FXTI01000003.1"/>
</dbReference>
<dbReference type="OrthoDB" id="9831726at2"/>
<gene>
    <name evidence="1" type="ORF">SAMN06264849_103129</name>
</gene>
<dbReference type="PANTHER" id="PTHR37731:SF1">
    <property type="entry name" value="PEPTIDE TRANSPORTER FAMILY PROTEIN"/>
    <property type="match status" value="1"/>
</dbReference>
<proteinExistence type="predicted"/>
<dbReference type="AlphaFoldDB" id="A0A521C4Y0"/>
<keyword evidence="2" id="KW-1185">Reference proteome</keyword>
<dbReference type="EMBL" id="FXTI01000003">
    <property type="protein sequence ID" value="SMO54453.1"/>
    <property type="molecule type" value="Genomic_DNA"/>
</dbReference>
<name>A0A521C4Y0_9BACL</name>
<evidence type="ECO:0000313" key="1">
    <source>
        <dbReference type="EMBL" id="SMO54453.1"/>
    </source>
</evidence>
<protein>
    <submittedName>
        <fullName evidence="1">Uncharacterized protein</fullName>
    </submittedName>
</protein>
<dbReference type="Proteomes" id="UP000315636">
    <property type="component" value="Unassembled WGS sequence"/>
</dbReference>
<evidence type="ECO:0000313" key="2">
    <source>
        <dbReference type="Proteomes" id="UP000315636"/>
    </source>
</evidence>
<accession>A0A521C4Y0</accession>
<sequence length="271" mass="30651">MNKNEVQAMEQQPGLITPAGSLDQTVEQFRIYQQMKNKLGTRDDFQAIRTKEGVKNHPKKSFVRKVQRFFNLSCEIVQDEPLRDSDGNVIAWLAKARAIHLGTGAFQEADGSCAFDEKVDKRGELDPKRATIHNIRSHAVTRAKNRAILDLVGFGEVSAEEMTDNEYDVPQQSQQWKSNGDAKATEKQISKIHVVANKKGLDKSEVKQLIRYLSKGEKESTKDLKRDQASYIIDLMEKTDVEEIRKMISPVAAVIENHVPTDEDLKELDSV</sequence>
<reference evidence="1 2" key="1">
    <citation type="submission" date="2017-05" db="EMBL/GenBank/DDBJ databases">
        <authorList>
            <person name="Varghese N."/>
            <person name="Submissions S."/>
        </authorList>
    </citation>
    <scope>NUCLEOTIDE SEQUENCE [LARGE SCALE GENOMIC DNA]</scope>
    <source>
        <strain evidence="1 2">DSM 45474</strain>
    </source>
</reference>
<organism evidence="1 2">
    <name type="scientific">Melghirimyces algeriensis</name>
    <dbReference type="NCBI Taxonomy" id="910412"/>
    <lineage>
        <taxon>Bacteria</taxon>
        <taxon>Bacillati</taxon>
        <taxon>Bacillota</taxon>
        <taxon>Bacilli</taxon>
        <taxon>Bacillales</taxon>
        <taxon>Thermoactinomycetaceae</taxon>
        <taxon>Melghirimyces</taxon>
    </lineage>
</organism>
<dbReference type="PANTHER" id="PTHR37731">
    <property type="entry name" value="PEPTIDE TRANSPORTER FAMILY PROTEIN"/>
    <property type="match status" value="1"/>
</dbReference>